<dbReference type="Pfam" id="PF03060">
    <property type="entry name" value="NMO"/>
    <property type="match status" value="1"/>
</dbReference>
<keyword evidence="8 12" id="KW-0503">Monooxygenase</keyword>
<evidence type="ECO:0000313" key="15">
    <source>
        <dbReference type="Proteomes" id="UP000195953"/>
    </source>
</evidence>
<dbReference type="GO" id="GO:0000166">
    <property type="term" value="F:nucleotide binding"/>
    <property type="evidence" value="ECO:0007669"/>
    <property type="project" value="UniProtKB-KW"/>
</dbReference>
<protein>
    <recommendedName>
        <fullName evidence="11">Nitronate monooxygenase</fullName>
    </recommendedName>
    <alternativeName>
        <fullName evidence="9">Propionate 3-nitronate monooxygenase</fullName>
    </alternativeName>
</protein>
<keyword evidence="5" id="KW-0288">FMN</keyword>
<evidence type="ECO:0000256" key="7">
    <source>
        <dbReference type="ARBA" id="ARBA00023002"/>
    </source>
</evidence>
<accession>A0A1Y6H906</accession>
<dbReference type="FunFam" id="3.20.20.70:FF:000154">
    <property type="entry name" value="Probable nitronate monooxygenase"/>
    <property type="match status" value="1"/>
</dbReference>
<dbReference type="GO" id="GO:0009636">
    <property type="term" value="P:response to toxic substance"/>
    <property type="evidence" value="ECO:0007669"/>
    <property type="project" value="UniProtKB-KW"/>
</dbReference>
<evidence type="ECO:0000256" key="4">
    <source>
        <dbReference type="ARBA" id="ARBA00022630"/>
    </source>
</evidence>
<dbReference type="CDD" id="cd04730">
    <property type="entry name" value="NPD_like"/>
    <property type="match status" value="1"/>
</dbReference>
<comment type="cofactor">
    <cofactor evidence="1">
        <name>FMN</name>
        <dbReference type="ChEBI" id="CHEBI:58210"/>
    </cofactor>
</comment>
<comment type="similarity">
    <text evidence="2">Belongs to the nitronate monooxygenase family. NMO class I subfamily.</text>
</comment>
<evidence type="ECO:0000256" key="2">
    <source>
        <dbReference type="ARBA" id="ARBA00009881"/>
    </source>
</evidence>
<evidence type="ECO:0000256" key="10">
    <source>
        <dbReference type="ARBA" id="ARBA00049401"/>
    </source>
</evidence>
<evidence type="ECO:0000256" key="9">
    <source>
        <dbReference type="ARBA" id="ARBA00031155"/>
    </source>
</evidence>
<dbReference type="InterPro" id="IPR004136">
    <property type="entry name" value="NMO"/>
</dbReference>
<keyword evidence="3" id="KW-0216">Detoxification</keyword>
<evidence type="ECO:0000256" key="3">
    <source>
        <dbReference type="ARBA" id="ARBA00022575"/>
    </source>
</evidence>
<dbReference type="RefSeq" id="WP_002811214.1">
    <property type="nucleotide sequence ID" value="NZ_CP016830.1"/>
</dbReference>
<keyword evidence="6" id="KW-0547">Nucleotide-binding</keyword>
<evidence type="ECO:0000256" key="1">
    <source>
        <dbReference type="ARBA" id="ARBA00001917"/>
    </source>
</evidence>
<dbReference type="Gene3D" id="3.20.20.70">
    <property type="entry name" value="Aldolase class I"/>
    <property type="match status" value="1"/>
</dbReference>
<keyword evidence="14" id="KW-1185">Reference proteome</keyword>
<evidence type="ECO:0000256" key="8">
    <source>
        <dbReference type="ARBA" id="ARBA00023033"/>
    </source>
</evidence>
<dbReference type="InterPro" id="IPR013785">
    <property type="entry name" value="Aldolase_TIM"/>
</dbReference>
<dbReference type="Proteomes" id="UP000195877">
    <property type="component" value="Chromosome 1"/>
</dbReference>
<dbReference type="PANTHER" id="PTHR42747">
    <property type="entry name" value="NITRONATE MONOOXYGENASE-RELATED"/>
    <property type="match status" value="1"/>
</dbReference>
<dbReference type="EMBL" id="LT853885">
    <property type="protein sequence ID" value="SMR02547.1"/>
    <property type="molecule type" value="Genomic_DNA"/>
</dbReference>
<keyword evidence="4" id="KW-0285">Flavoprotein</keyword>
<dbReference type="OrthoDB" id="9778912at2"/>
<dbReference type="GO" id="GO:0051213">
    <property type="term" value="F:dioxygenase activity"/>
    <property type="evidence" value="ECO:0007669"/>
    <property type="project" value="UniProtKB-KW"/>
</dbReference>
<evidence type="ECO:0000313" key="14">
    <source>
        <dbReference type="Proteomes" id="UP000195877"/>
    </source>
</evidence>
<keyword evidence="7 12" id="KW-0560">Oxidoreductase</keyword>
<dbReference type="STRING" id="48664.BER92_05915"/>
<dbReference type="KEGG" id="xfr:BER92_05915"/>
<organism evidence="13 15">
    <name type="scientific">Xanthomonas fragariae</name>
    <dbReference type="NCBI Taxonomy" id="48664"/>
    <lineage>
        <taxon>Bacteria</taxon>
        <taxon>Pseudomonadati</taxon>
        <taxon>Pseudomonadota</taxon>
        <taxon>Gammaproteobacteria</taxon>
        <taxon>Lysobacterales</taxon>
        <taxon>Lysobacteraceae</taxon>
        <taxon>Xanthomonas</taxon>
    </lineage>
</organism>
<gene>
    <name evidence="13" type="ORF">PD5205_01234</name>
    <name evidence="12" type="ORF">PD885_02771</name>
</gene>
<dbReference type="PANTHER" id="PTHR42747:SF3">
    <property type="entry name" value="NITRONATE MONOOXYGENASE-RELATED"/>
    <property type="match status" value="1"/>
</dbReference>
<dbReference type="GeneID" id="61895090"/>
<dbReference type="AlphaFoldDB" id="A0A1Y6H906"/>
<dbReference type="EMBL" id="LT853882">
    <property type="protein sequence ID" value="SMQ99999.1"/>
    <property type="molecule type" value="Genomic_DNA"/>
</dbReference>
<dbReference type="GO" id="GO:0018580">
    <property type="term" value="F:nitronate monooxygenase activity"/>
    <property type="evidence" value="ECO:0007669"/>
    <property type="project" value="InterPro"/>
</dbReference>
<dbReference type="SUPFAM" id="SSF51412">
    <property type="entry name" value="Inosine monophosphate dehydrogenase (IMPDH)"/>
    <property type="match status" value="1"/>
</dbReference>
<dbReference type="eggNOG" id="COG2070">
    <property type="taxonomic scope" value="Bacteria"/>
</dbReference>
<evidence type="ECO:0000256" key="11">
    <source>
        <dbReference type="ARBA" id="ARBA00067136"/>
    </source>
</evidence>
<evidence type="ECO:0000256" key="6">
    <source>
        <dbReference type="ARBA" id="ARBA00022741"/>
    </source>
</evidence>
<comment type="catalytic activity">
    <reaction evidence="10">
        <text>3 propionate 3-nitronate + 3 O2 + H2O = 3 3-oxopropanoate + 2 nitrate + nitrite + H2O2 + 3 H(+)</text>
        <dbReference type="Rhea" id="RHEA:57332"/>
        <dbReference type="ChEBI" id="CHEBI:15377"/>
        <dbReference type="ChEBI" id="CHEBI:15378"/>
        <dbReference type="ChEBI" id="CHEBI:15379"/>
        <dbReference type="ChEBI" id="CHEBI:16240"/>
        <dbReference type="ChEBI" id="CHEBI:16301"/>
        <dbReference type="ChEBI" id="CHEBI:17632"/>
        <dbReference type="ChEBI" id="CHEBI:33190"/>
        <dbReference type="ChEBI" id="CHEBI:136067"/>
    </reaction>
</comment>
<evidence type="ECO:0000313" key="12">
    <source>
        <dbReference type="EMBL" id="SMQ99999.1"/>
    </source>
</evidence>
<reference evidence="13 15" key="2">
    <citation type="submission" date="2017-05" db="EMBL/GenBank/DDBJ databases">
        <authorList>
            <person name="Song R."/>
            <person name="Chenine A.L."/>
            <person name="Ruprecht R.M."/>
        </authorList>
    </citation>
    <scope>NUCLEOTIDE SEQUENCE [LARGE SCALE GENOMIC DNA]</scope>
    <source>
        <strain evidence="13">PD5205</strain>
    </source>
</reference>
<evidence type="ECO:0000313" key="13">
    <source>
        <dbReference type="EMBL" id="SMR02547.1"/>
    </source>
</evidence>
<proteinExistence type="inferred from homology"/>
<evidence type="ECO:0000256" key="5">
    <source>
        <dbReference type="ARBA" id="ARBA00022643"/>
    </source>
</evidence>
<reference evidence="12 14" key="1">
    <citation type="submission" date="2017-05" db="EMBL/GenBank/DDBJ databases">
        <authorList>
            <person name="Blom J."/>
        </authorList>
    </citation>
    <scope>NUCLEOTIDE SEQUENCE [LARGE SCALE GENOMIC DNA]</scope>
    <source>
        <strain evidence="12">PD885</strain>
    </source>
</reference>
<dbReference type="Proteomes" id="UP000195953">
    <property type="component" value="Chromosome 1"/>
</dbReference>
<sequence>MPASSPTLTGPDANLARFCQRFGLRVPILLSPMAGACPVPLSAAVAEAGGMGAMGAVLSQPQDIVAWMTAFSDASTGPAQVNLWIPDPAPARDADAEARMREFLLHWGPSVSEAAGDPTPADFDAQFDALLDARPAVASSIMGVFRLDQIARLKRAGIAWFACATTLDEARAAQAAGADAVVAQGAEAGGHRGAFDASQAERQMTGLFALLPRLVDHLDIPVIAAGGIADARGIAAALMLGASAVQIGTGWLRTPEAAVPSAWSDALVKAEPEQTQPTRAFSGRLARALDTPYVHAARAADAPPPAPYPVQRGLTAPMRQAAVRDNRLDTMQAWAGQSAWMAPVQPAAQLVTQWWEQAQALLCR</sequence>
<keyword evidence="13" id="KW-0223">Dioxygenase</keyword>
<name>A0A1Y6H906_9XANT</name>